<dbReference type="Gene3D" id="3.40.50.300">
    <property type="entry name" value="P-loop containing nucleotide triphosphate hydrolases"/>
    <property type="match status" value="1"/>
</dbReference>
<dbReference type="GO" id="GO:0003924">
    <property type="term" value="F:GTPase activity"/>
    <property type="evidence" value="ECO:0007669"/>
    <property type="project" value="InterPro"/>
</dbReference>
<keyword evidence="1" id="KW-0547">Nucleotide-binding</keyword>
<comment type="caution">
    <text evidence="4">The sequence shown here is derived from an EMBL/GenBank/DDBJ whole genome shotgun (WGS) entry which is preliminary data.</text>
</comment>
<sequence>MRERGAKITDFIILVIAAEDGLMPQTIESINFALKYNVPLIVALNKIDKLDNLKEKDVEAIIKKIENNLLENKVELESLGGDVQLIKISALEKIGLDDLKEAILAQAELLNLKSTLNKGVRGTIIESSLDKQKGKLTTILVENGTLKKGDVIVTENQLAYAKVRAIFDENTQLVDKIRPGLSIRCFQCSSDEDKAKDNCGSYERFDTNKNTEVDCTGEDAVTPGPRGFIWDGRWRTVTRRCAQVSERETNLMESGKNNFIAKFNLKFRFFET</sequence>
<dbReference type="InterPro" id="IPR027417">
    <property type="entry name" value="P-loop_NTPase"/>
</dbReference>
<keyword evidence="5" id="KW-1185">Reference proteome</keyword>
<dbReference type="EMBL" id="JAVYJV010000100">
    <property type="protein sequence ID" value="KAK4336733.1"/>
    <property type="molecule type" value="Genomic_DNA"/>
</dbReference>
<evidence type="ECO:0000256" key="1">
    <source>
        <dbReference type="ARBA" id="ARBA00022741"/>
    </source>
</evidence>
<organism evidence="4 5">
    <name type="scientific">Anisodus tanguticus</name>
    <dbReference type="NCBI Taxonomy" id="243964"/>
    <lineage>
        <taxon>Eukaryota</taxon>
        <taxon>Viridiplantae</taxon>
        <taxon>Streptophyta</taxon>
        <taxon>Embryophyta</taxon>
        <taxon>Tracheophyta</taxon>
        <taxon>Spermatophyta</taxon>
        <taxon>Magnoliopsida</taxon>
        <taxon>eudicotyledons</taxon>
        <taxon>Gunneridae</taxon>
        <taxon>Pentapetalae</taxon>
        <taxon>asterids</taxon>
        <taxon>lamiids</taxon>
        <taxon>Solanales</taxon>
        <taxon>Solanaceae</taxon>
        <taxon>Solanoideae</taxon>
        <taxon>Hyoscyameae</taxon>
        <taxon>Anisodus</taxon>
    </lineage>
</organism>
<dbReference type="Proteomes" id="UP001291623">
    <property type="component" value="Unassembled WGS sequence"/>
</dbReference>
<dbReference type="InterPro" id="IPR000795">
    <property type="entry name" value="T_Tr_GTP-bd_dom"/>
</dbReference>
<feature type="domain" description="Tr-type G" evidence="3">
    <location>
        <begin position="1"/>
        <end position="113"/>
    </location>
</feature>
<dbReference type="SUPFAM" id="SSF50447">
    <property type="entry name" value="Translation proteins"/>
    <property type="match status" value="1"/>
</dbReference>
<dbReference type="InterPro" id="IPR053905">
    <property type="entry name" value="EF-G-like_DII"/>
</dbReference>
<dbReference type="Gene3D" id="2.40.30.10">
    <property type="entry name" value="Translation factors"/>
    <property type="match status" value="1"/>
</dbReference>
<dbReference type="PROSITE" id="PS51722">
    <property type="entry name" value="G_TR_2"/>
    <property type="match status" value="1"/>
</dbReference>
<evidence type="ECO:0000256" key="2">
    <source>
        <dbReference type="ARBA" id="ARBA00023134"/>
    </source>
</evidence>
<dbReference type="InterPro" id="IPR015760">
    <property type="entry name" value="TIF_IF2"/>
</dbReference>
<accession>A0AAE1QNM4</accession>
<dbReference type="PANTHER" id="PTHR43381">
    <property type="entry name" value="TRANSLATION INITIATION FACTOR IF-2-RELATED"/>
    <property type="match status" value="1"/>
</dbReference>
<dbReference type="PANTHER" id="PTHR43381:SF20">
    <property type="entry name" value="TRANSLATION INITIATION FACTOR IF-2, MITOCHONDRIAL"/>
    <property type="match status" value="1"/>
</dbReference>
<name>A0AAE1QNM4_9SOLA</name>
<dbReference type="GO" id="GO:0003743">
    <property type="term" value="F:translation initiation factor activity"/>
    <property type="evidence" value="ECO:0007669"/>
    <property type="project" value="TreeGrafter"/>
</dbReference>
<dbReference type="Pfam" id="PF22042">
    <property type="entry name" value="EF-G_D2"/>
    <property type="match status" value="1"/>
</dbReference>
<keyword evidence="2" id="KW-0342">GTP-binding</keyword>
<evidence type="ECO:0000313" key="4">
    <source>
        <dbReference type="EMBL" id="KAK4336733.1"/>
    </source>
</evidence>
<evidence type="ECO:0000259" key="3">
    <source>
        <dbReference type="PROSITE" id="PS51722"/>
    </source>
</evidence>
<dbReference type="InterPro" id="IPR009000">
    <property type="entry name" value="Transl_B-barrel_sf"/>
</dbReference>
<proteinExistence type="predicted"/>
<evidence type="ECO:0000313" key="5">
    <source>
        <dbReference type="Proteomes" id="UP001291623"/>
    </source>
</evidence>
<dbReference type="Pfam" id="PF00009">
    <property type="entry name" value="GTP_EFTU"/>
    <property type="match status" value="1"/>
</dbReference>
<protein>
    <recommendedName>
        <fullName evidence="3">Tr-type G domain-containing protein</fullName>
    </recommendedName>
</protein>
<dbReference type="GO" id="GO:0005525">
    <property type="term" value="F:GTP binding"/>
    <property type="evidence" value="ECO:0007669"/>
    <property type="project" value="UniProtKB-KW"/>
</dbReference>
<dbReference type="AlphaFoldDB" id="A0AAE1QNM4"/>
<gene>
    <name evidence="4" type="ORF">RND71_043634</name>
</gene>
<reference evidence="4" key="1">
    <citation type="submission" date="2023-12" db="EMBL/GenBank/DDBJ databases">
        <title>Genome assembly of Anisodus tanguticus.</title>
        <authorList>
            <person name="Wang Y.-J."/>
        </authorList>
    </citation>
    <scope>NUCLEOTIDE SEQUENCE</scope>
    <source>
        <strain evidence="4">KB-2021</strain>
        <tissue evidence="4">Leaf</tissue>
    </source>
</reference>
<dbReference type="SUPFAM" id="SSF52540">
    <property type="entry name" value="P-loop containing nucleoside triphosphate hydrolases"/>
    <property type="match status" value="1"/>
</dbReference>
<dbReference type="GO" id="GO:0005737">
    <property type="term" value="C:cytoplasm"/>
    <property type="evidence" value="ECO:0007669"/>
    <property type="project" value="TreeGrafter"/>
</dbReference>